<dbReference type="CDD" id="cd18787">
    <property type="entry name" value="SF2_C_DEAD"/>
    <property type="match status" value="1"/>
</dbReference>
<evidence type="ECO:0000256" key="9">
    <source>
        <dbReference type="RuleBase" id="RU000492"/>
    </source>
</evidence>
<feature type="domain" description="DEAD-box RNA helicase Q" evidence="14">
    <location>
        <begin position="7"/>
        <end position="35"/>
    </location>
</feature>
<dbReference type="GO" id="GO:0003724">
    <property type="term" value="F:RNA helicase activity"/>
    <property type="evidence" value="ECO:0007669"/>
    <property type="project" value="UniProtKB-EC"/>
</dbReference>
<dbReference type="Pfam" id="PF13959">
    <property type="entry name" value="CTE_SPB4"/>
    <property type="match status" value="1"/>
</dbReference>
<keyword evidence="1 9" id="KW-0547">Nucleotide-binding</keyword>
<dbReference type="InterPro" id="IPR027417">
    <property type="entry name" value="P-loop_NTPase"/>
</dbReference>
<dbReference type="EC" id="3.6.4.13" evidence="10"/>
<evidence type="ECO:0000259" key="13">
    <source>
        <dbReference type="PROSITE" id="PS51194"/>
    </source>
</evidence>
<feature type="compositionally biased region" description="Basic and acidic residues" evidence="11">
    <location>
        <begin position="496"/>
        <end position="511"/>
    </location>
</feature>
<dbReference type="Gene3D" id="3.40.50.300">
    <property type="entry name" value="P-loop containing nucleotide triphosphate hydrolases"/>
    <property type="match status" value="2"/>
</dbReference>
<dbReference type="InterPro" id="IPR011545">
    <property type="entry name" value="DEAD/DEAH_box_helicase_dom"/>
</dbReference>
<organism evidence="15">
    <name type="scientific">Ixodes ricinus</name>
    <name type="common">Common tick</name>
    <name type="synonym">Acarus ricinus</name>
    <dbReference type="NCBI Taxonomy" id="34613"/>
    <lineage>
        <taxon>Eukaryota</taxon>
        <taxon>Metazoa</taxon>
        <taxon>Ecdysozoa</taxon>
        <taxon>Arthropoda</taxon>
        <taxon>Chelicerata</taxon>
        <taxon>Arachnida</taxon>
        <taxon>Acari</taxon>
        <taxon>Parasitiformes</taxon>
        <taxon>Ixodida</taxon>
        <taxon>Ixodoidea</taxon>
        <taxon>Ixodidae</taxon>
        <taxon>Ixodinae</taxon>
        <taxon>Ixodes</taxon>
    </lineage>
</organism>
<feature type="domain" description="Helicase ATP-binding" evidence="12">
    <location>
        <begin position="38"/>
        <end position="221"/>
    </location>
</feature>
<dbReference type="PROSITE" id="PS00039">
    <property type="entry name" value="DEAD_ATP_HELICASE"/>
    <property type="match status" value="1"/>
</dbReference>
<dbReference type="InterPro" id="IPR014001">
    <property type="entry name" value="Helicase_ATP-bd"/>
</dbReference>
<protein>
    <recommendedName>
        <fullName evidence="10">ATP-dependent RNA helicase</fullName>
        <ecNumber evidence="10">3.6.4.13</ecNumber>
    </recommendedName>
</protein>
<dbReference type="SMART" id="SM01178">
    <property type="entry name" value="DUF4217"/>
    <property type="match status" value="1"/>
</dbReference>
<evidence type="ECO:0000313" key="15">
    <source>
        <dbReference type="EMBL" id="JAR89038.1"/>
    </source>
</evidence>
<feature type="domain" description="Helicase C-terminal" evidence="13">
    <location>
        <begin position="252"/>
        <end position="409"/>
    </location>
</feature>
<evidence type="ECO:0000256" key="11">
    <source>
        <dbReference type="SAM" id="MobiDB-lite"/>
    </source>
</evidence>
<proteinExistence type="inferred from homology"/>
<evidence type="ECO:0000259" key="14">
    <source>
        <dbReference type="PROSITE" id="PS51195"/>
    </source>
</evidence>
<accession>A0A147BE81</accession>
<evidence type="ECO:0000256" key="4">
    <source>
        <dbReference type="ARBA" id="ARBA00022840"/>
    </source>
</evidence>
<dbReference type="AlphaFoldDB" id="A0A147BE81"/>
<dbReference type="FunFam" id="3.40.50.300:FF:001022">
    <property type="entry name" value="RNA helicase"/>
    <property type="match status" value="1"/>
</dbReference>
<keyword evidence="5 10" id="KW-0694">RNA-binding</keyword>
<comment type="similarity">
    <text evidence="6">Belongs to the DEAD box helicase family. DDX55/SPB4 subfamily.</text>
</comment>
<keyword evidence="2 9" id="KW-0378">Hydrolase</keyword>
<evidence type="ECO:0000256" key="5">
    <source>
        <dbReference type="ARBA" id="ARBA00022884"/>
    </source>
</evidence>
<dbReference type="GO" id="GO:0005524">
    <property type="term" value="F:ATP binding"/>
    <property type="evidence" value="ECO:0007669"/>
    <property type="project" value="UniProtKB-UniRule"/>
</dbReference>
<dbReference type="PROSITE" id="PS51192">
    <property type="entry name" value="HELICASE_ATP_BIND_1"/>
    <property type="match status" value="1"/>
</dbReference>
<dbReference type="GO" id="GO:0003723">
    <property type="term" value="F:RNA binding"/>
    <property type="evidence" value="ECO:0007669"/>
    <property type="project" value="UniProtKB-UniRule"/>
</dbReference>
<feature type="compositionally biased region" description="Basic residues" evidence="11">
    <location>
        <begin position="486"/>
        <end position="495"/>
    </location>
</feature>
<evidence type="ECO:0000256" key="6">
    <source>
        <dbReference type="ARBA" id="ARBA00038002"/>
    </source>
</evidence>
<dbReference type="InterPro" id="IPR025313">
    <property type="entry name" value="SPB4-like_CTE"/>
</dbReference>
<dbReference type="Pfam" id="PF00271">
    <property type="entry name" value="Helicase_C"/>
    <property type="match status" value="1"/>
</dbReference>
<evidence type="ECO:0000256" key="1">
    <source>
        <dbReference type="ARBA" id="ARBA00022741"/>
    </source>
</evidence>
<dbReference type="PANTHER" id="PTHR24031">
    <property type="entry name" value="RNA HELICASE"/>
    <property type="match status" value="1"/>
</dbReference>
<evidence type="ECO:0000256" key="3">
    <source>
        <dbReference type="ARBA" id="ARBA00022806"/>
    </source>
</evidence>
<dbReference type="InterPro" id="IPR000629">
    <property type="entry name" value="RNA-helicase_DEAD-box_CS"/>
</dbReference>
<dbReference type="SMART" id="SM00487">
    <property type="entry name" value="DEXDc"/>
    <property type="match status" value="1"/>
</dbReference>
<reference evidence="15" key="1">
    <citation type="journal article" date="2018" name="PLoS Negl. Trop. Dis.">
        <title>Sialome diversity of ticks revealed by RNAseq of single tick salivary glands.</title>
        <authorList>
            <person name="Perner J."/>
            <person name="Kropackova S."/>
            <person name="Kopacek P."/>
            <person name="Ribeiro J.M."/>
        </authorList>
    </citation>
    <scope>NUCLEOTIDE SEQUENCE</scope>
    <source>
        <strain evidence="15">Siblings of single egg batch collected in Ceske Budejovice</strain>
        <tissue evidence="15">Salivary glands</tissue>
    </source>
</reference>
<feature type="compositionally biased region" description="Basic and acidic residues" evidence="11">
    <location>
        <begin position="571"/>
        <end position="589"/>
    </location>
</feature>
<feature type="region of interest" description="Disordered" evidence="11">
    <location>
        <begin position="485"/>
        <end position="524"/>
    </location>
</feature>
<comment type="catalytic activity">
    <reaction evidence="7 10">
        <text>ATP + H2O = ADP + phosphate + H(+)</text>
        <dbReference type="Rhea" id="RHEA:13065"/>
        <dbReference type="ChEBI" id="CHEBI:15377"/>
        <dbReference type="ChEBI" id="CHEBI:15378"/>
        <dbReference type="ChEBI" id="CHEBI:30616"/>
        <dbReference type="ChEBI" id="CHEBI:43474"/>
        <dbReference type="ChEBI" id="CHEBI:456216"/>
        <dbReference type="EC" id="3.6.4.13"/>
    </reaction>
</comment>
<comment type="function">
    <text evidence="10">RNA helicase.</text>
</comment>
<feature type="region of interest" description="Disordered" evidence="11">
    <location>
        <begin position="555"/>
        <end position="589"/>
    </location>
</feature>
<evidence type="ECO:0000256" key="8">
    <source>
        <dbReference type="PROSITE-ProRule" id="PRU00552"/>
    </source>
</evidence>
<dbReference type="FunFam" id="3.40.50.300:FF:000877">
    <property type="entry name" value="RNA helicase"/>
    <property type="match status" value="1"/>
</dbReference>
<evidence type="ECO:0000256" key="10">
    <source>
        <dbReference type="RuleBase" id="RU365068"/>
    </source>
</evidence>
<dbReference type="PROSITE" id="PS51194">
    <property type="entry name" value="HELICASE_CTER"/>
    <property type="match status" value="1"/>
</dbReference>
<feature type="short sequence motif" description="Q motif" evidence="8">
    <location>
        <begin position="7"/>
        <end position="35"/>
    </location>
</feature>
<dbReference type="InterPro" id="IPR014014">
    <property type="entry name" value="RNA_helicase_DEAD_Q_motif"/>
</dbReference>
<dbReference type="CDD" id="cd17960">
    <property type="entry name" value="DEADc_DDX55"/>
    <property type="match status" value="1"/>
</dbReference>
<dbReference type="GO" id="GO:0016887">
    <property type="term" value="F:ATP hydrolysis activity"/>
    <property type="evidence" value="ECO:0007669"/>
    <property type="project" value="RHEA"/>
</dbReference>
<evidence type="ECO:0000256" key="2">
    <source>
        <dbReference type="ARBA" id="ARBA00022801"/>
    </source>
</evidence>
<dbReference type="Pfam" id="PF00270">
    <property type="entry name" value="DEAD"/>
    <property type="match status" value="1"/>
</dbReference>
<evidence type="ECO:0000256" key="7">
    <source>
        <dbReference type="ARBA" id="ARBA00047984"/>
    </source>
</evidence>
<dbReference type="PROSITE" id="PS51195">
    <property type="entry name" value="Q_MOTIF"/>
    <property type="match status" value="1"/>
</dbReference>
<name>A0A147BE81_IXORI</name>
<dbReference type="EMBL" id="GEGO01006366">
    <property type="protein sequence ID" value="JAR89038.1"/>
    <property type="molecule type" value="Transcribed_RNA"/>
</dbReference>
<comment type="domain">
    <text evidence="10">The Q motif is unique to and characteristic of the DEAD box family of RNA helicases and controls ATP binding and hydrolysis.</text>
</comment>
<dbReference type="SMART" id="SM00490">
    <property type="entry name" value="HELICc"/>
    <property type="match status" value="1"/>
</dbReference>
<dbReference type="SUPFAM" id="SSF52540">
    <property type="entry name" value="P-loop containing nucleoside triphosphate hydrolases"/>
    <property type="match status" value="1"/>
</dbReference>
<keyword evidence="3 9" id="KW-0347">Helicase</keyword>
<evidence type="ECO:0000259" key="12">
    <source>
        <dbReference type="PROSITE" id="PS51192"/>
    </source>
</evidence>
<keyword evidence="4 9" id="KW-0067">ATP-binding</keyword>
<sequence>MTDSVNSSWRSLKIRDEILRAVLELNFDQMTPVQATTIPLFLSNKDVAVEAVTGSGKTLAFLLPTLEILLRREEPLGKKGVGAIIVSPTRELATQIFHVLEHFLKFVPQLTGQLFTGGYNPMNDIENFKEKGANIVVTTPGRMVDLFERKDDTFNFAANAKSLEVLVLDEADRLLDMGFEKSVNTILSYLPKQRRTGLFSATQTKEVEDLIRAGLRNPVSVSVKEKQTSLGKSQRTPALLKNFYIMCEADKKLDLLVAFLQSHSKEKHMVFFSTCACVEYFSAILVQLLKNTAVISIHGKMKSKRQKIFDRFMTMETGVLVCTDVMARGVDIPDVHWVLQFDAPKSSSSFIHRCGRTARMGHEGNALLLLMPSEDSYLKFLELNQKVTLEKMDPPAIVNTVIEKVKKLATQDRAIYEKGVRAFVSFIQAYRKHECYLLFRIKDLDFAKLAEGFALLKMPYMPELRGKATIGFQASSVDVKNIPYKNKAKEKHRQAKLKESKESGDNKDVAKKGRRQKMNKRSYAEVLRGKVETASIGTQTMPVVVYCPTAKEMTPVRKLTRLLPKKPGSPTERRQDERQEAQDKRRLHK</sequence>
<dbReference type="InterPro" id="IPR001650">
    <property type="entry name" value="Helicase_C-like"/>
</dbReference>